<sequence>MSVKELADEVDMSTSRTHRYLASLVRAGLIERDAASGRYDLGELTLQLGVAALNRLNPVAEASKTLRTLVNDVDQTAVLAVWSERGPVIAHWIHSSRPVIMNLNVGSILPILTSSSARVFLAFMPPNVLEATLDSALRALEPQAAKEFDMEKLRRQIAEVQRDHLARVAGAVAPGLLTASAPVLDAQGEPVAAMSLVATHTTDMERFEAAIPVLCRGAGQVSRRLGYRPRQPDEPSAS</sequence>
<dbReference type="AlphaFoldDB" id="Q9Z5W3"/>
<dbReference type="PANTHER" id="PTHR30136">
    <property type="entry name" value="HELIX-TURN-HELIX TRANSCRIPTIONAL REGULATOR, ICLR FAMILY"/>
    <property type="match status" value="1"/>
</dbReference>
<dbReference type="PROSITE" id="PS51077">
    <property type="entry name" value="HTH_ICLR"/>
    <property type="match status" value="1"/>
</dbReference>
<dbReference type="Gene3D" id="1.10.10.10">
    <property type="entry name" value="Winged helix-like DNA-binding domain superfamily/Winged helix DNA-binding domain"/>
    <property type="match status" value="1"/>
</dbReference>
<dbReference type="InterPro" id="IPR029016">
    <property type="entry name" value="GAF-like_dom_sf"/>
</dbReference>
<keyword evidence="2" id="KW-0238">DNA-binding</keyword>
<evidence type="ECO:0000256" key="3">
    <source>
        <dbReference type="ARBA" id="ARBA00023163"/>
    </source>
</evidence>
<feature type="domain" description="HTH iclR-type" evidence="4">
    <location>
        <begin position="1"/>
        <end position="43"/>
    </location>
</feature>
<dbReference type="InterPro" id="IPR005471">
    <property type="entry name" value="Tscrpt_reg_IclR_N"/>
</dbReference>
<dbReference type="EMBL" id="AF121970">
    <property type="protein sequence ID" value="AAD20004.1"/>
    <property type="molecule type" value="Genomic_DNA"/>
</dbReference>
<evidence type="ECO:0000259" key="5">
    <source>
        <dbReference type="PROSITE" id="PS51078"/>
    </source>
</evidence>
<reference evidence="6" key="1">
    <citation type="journal article" date="1999" name="Appl. Environ. Microbiol.">
        <title>Cloning, expression, and nucleotide sequence of the Pseudomonas aeruginosa 142 ohb genes coding for oxygenolytic ortho dehalogenation of halobenzoates.</title>
        <authorList>
            <person name="Tsoi T.V."/>
            <person name="Plotnikova E.G."/>
            <person name="Cole J.R."/>
            <person name="Guerin W.F."/>
            <person name="Bagdasarian M."/>
            <person name="Tiedje J.M."/>
        </authorList>
    </citation>
    <scope>NUCLEOTIDE SEQUENCE</scope>
    <source>
        <strain evidence="6">142</strain>
    </source>
</reference>
<evidence type="ECO:0000259" key="4">
    <source>
        <dbReference type="PROSITE" id="PS51077"/>
    </source>
</evidence>
<dbReference type="SUPFAM" id="SSF46785">
    <property type="entry name" value="Winged helix' DNA-binding domain"/>
    <property type="match status" value="1"/>
</dbReference>
<evidence type="ECO:0000256" key="2">
    <source>
        <dbReference type="ARBA" id="ARBA00023125"/>
    </source>
</evidence>
<dbReference type="PANTHER" id="PTHR30136:SF8">
    <property type="entry name" value="TRANSCRIPTIONAL REGULATORY PROTEIN"/>
    <property type="match status" value="1"/>
</dbReference>
<dbReference type="Pfam" id="PF01614">
    <property type="entry name" value="IclR_C"/>
    <property type="match status" value="1"/>
</dbReference>
<dbReference type="InterPro" id="IPR036388">
    <property type="entry name" value="WH-like_DNA-bd_sf"/>
</dbReference>
<evidence type="ECO:0000313" key="6">
    <source>
        <dbReference type="EMBL" id="AAD20004.1"/>
    </source>
</evidence>
<reference evidence="6" key="3">
    <citation type="journal article" date="2006" name="Appl. Environ. Microbiol.">
        <title>Degradation of aroclor 1242 dechlorination products in sediments by Burkholderia xenovorans LB400(ohb) and Rhodococcus sp. strain RHA1(fcb).</title>
        <authorList>
            <person name="Rodrigues J.L.M."/>
            <person name="Kachel C.A."/>
            <person name="Aiello M.R."/>
            <person name="Quensen J.F."/>
            <person name="Maltseva O.V."/>
            <person name="Tsoi T.V."/>
            <person name="Tiedje J.M."/>
        </authorList>
    </citation>
    <scope>NUCLEOTIDE SEQUENCE</scope>
    <source>
        <strain evidence="6">142</strain>
    </source>
</reference>
<reference evidence="6" key="2">
    <citation type="submission" date="1999-01" db="EMBL/GenBank/DDBJ databases">
        <title>Construction and characterization of two recombinant bacteria that grow on ortho- and para-substituted chlorobiphenyls.</title>
        <authorList>
            <person name="Hrywna Y."/>
            <person name="Tsoi T.V."/>
            <person name="Maltseva O.V."/>
            <person name="Quensen III J.F."/>
            <person name="Tiedje J.M."/>
        </authorList>
    </citation>
    <scope>NUCLEOTIDE SEQUENCE</scope>
    <source>
        <strain evidence="6">142</strain>
    </source>
</reference>
<dbReference type="Pfam" id="PF09339">
    <property type="entry name" value="HTH_IclR"/>
    <property type="match status" value="1"/>
</dbReference>
<gene>
    <name evidence="6" type="primary">ohbR</name>
</gene>
<organism evidence="6">
    <name type="scientific">Pseudomonas aeruginosa</name>
    <dbReference type="NCBI Taxonomy" id="287"/>
    <lineage>
        <taxon>Bacteria</taxon>
        <taxon>Pseudomonadati</taxon>
        <taxon>Pseudomonadota</taxon>
        <taxon>Gammaproteobacteria</taxon>
        <taxon>Pseudomonadales</taxon>
        <taxon>Pseudomonadaceae</taxon>
        <taxon>Pseudomonas</taxon>
    </lineage>
</organism>
<accession>Q9Z5W3</accession>
<keyword evidence="1" id="KW-0805">Transcription regulation</keyword>
<dbReference type="InterPro" id="IPR050707">
    <property type="entry name" value="HTH_MetabolicPath_Reg"/>
</dbReference>
<dbReference type="InterPro" id="IPR014757">
    <property type="entry name" value="Tscrpt_reg_IclR_C"/>
</dbReference>
<keyword evidence="3" id="KW-0804">Transcription</keyword>
<dbReference type="Gene3D" id="3.30.450.40">
    <property type="match status" value="1"/>
</dbReference>
<dbReference type="GO" id="GO:0003700">
    <property type="term" value="F:DNA-binding transcription factor activity"/>
    <property type="evidence" value="ECO:0007669"/>
    <property type="project" value="TreeGrafter"/>
</dbReference>
<feature type="domain" description="IclR-ED" evidence="5">
    <location>
        <begin position="44"/>
        <end position="227"/>
    </location>
</feature>
<dbReference type="GO" id="GO:0045892">
    <property type="term" value="P:negative regulation of DNA-templated transcription"/>
    <property type="evidence" value="ECO:0007669"/>
    <property type="project" value="TreeGrafter"/>
</dbReference>
<dbReference type="SMART" id="SM00346">
    <property type="entry name" value="HTH_ICLR"/>
    <property type="match status" value="1"/>
</dbReference>
<name>Q9Z5W3_PSEAI</name>
<evidence type="ECO:0000256" key="1">
    <source>
        <dbReference type="ARBA" id="ARBA00023015"/>
    </source>
</evidence>
<dbReference type="PROSITE" id="PS51078">
    <property type="entry name" value="ICLR_ED"/>
    <property type="match status" value="1"/>
</dbReference>
<dbReference type="GO" id="GO:0003677">
    <property type="term" value="F:DNA binding"/>
    <property type="evidence" value="ECO:0007669"/>
    <property type="project" value="UniProtKB-KW"/>
</dbReference>
<proteinExistence type="predicted"/>
<dbReference type="InterPro" id="IPR036390">
    <property type="entry name" value="WH_DNA-bd_sf"/>
</dbReference>
<protein>
    <submittedName>
        <fullName evidence="6">Putative transcriptional regulatory protein OhbR</fullName>
    </submittedName>
</protein>
<dbReference type="SUPFAM" id="SSF55781">
    <property type="entry name" value="GAF domain-like"/>
    <property type="match status" value="1"/>
</dbReference>